<dbReference type="PROSITE" id="PS50893">
    <property type="entry name" value="ABC_TRANSPORTER_2"/>
    <property type="match status" value="1"/>
</dbReference>
<evidence type="ECO:0000259" key="6">
    <source>
        <dbReference type="PROSITE" id="PS50893"/>
    </source>
</evidence>
<dbReference type="PANTHER" id="PTHR43335">
    <property type="entry name" value="ABC TRANSPORTER, ATP-BINDING PROTEIN"/>
    <property type="match status" value="1"/>
</dbReference>
<dbReference type="SUPFAM" id="SSF52540">
    <property type="entry name" value="P-loop containing nucleoside triphosphate hydrolases"/>
    <property type="match status" value="1"/>
</dbReference>
<name>A0ABT4TQ73_9ACTN</name>
<evidence type="ECO:0000256" key="3">
    <source>
        <dbReference type="ARBA" id="ARBA00022741"/>
    </source>
</evidence>
<organism evidence="7 8">
    <name type="scientific">Nocardiopsis suaedae</name>
    <dbReference type="NCBI Taxonomy" id="3018444"/>
    <lineage>
        <taxon>Bacteria</taxon>
        <taxon>Bacillati</taxon>
        <taxon>Actinomycetota</taxon>
        <taxon>Actinomycetes</taxon>
        <taxon>Streptosporangiales</taxon>
        <taxon>Nocardiopsidaceae</taxon>
        <taxon>Nocardiopsis</taxon>
    </lineage>
</organism>
<keyword evidence="8" id="KW-1185">Reference proteome</keyword>
<evidence type="ECO:0000256" key="4">
    <source>
        <dbReference type="ARBA" id="ARBA00022840"/>
    </source>
</evidence>
<reference evidence="7" key="1">
    <citation type="submission" date="2023-01" db="EMBL/GenBank/DDBJ databases">
        <title>Draft genome sequence of Nocardiopsis sp. LSu2-4 isolated from halophytes.</title>
        <authorList>
            <person name="Duangmal K."/>
            <person name="Chantavorakit T."/>
        </authorList>
    </citation>
    <scope>NUCLEOTIDE SEQUENCE</scope>
    <source>
        <strain evidence="7">LSu2-4</strain>
    </source>
</reference>
<feature type="domain" description="ABC transporter" evidence="6">
    <location>
        <begin position="27"/>
        <end position="252"/>
    </location>
</feature>
<evidence type="ECO:0000256" key="5">
    <source>
        <dbReference type="SAM" id="MobiDB-lite"/>
    </source>
</evidence>
<comment type="similarity">
    <text evidence="1">Belongs to the ABC transporter superfamily.</text>
</comment>
<dbReference type="InterPro" id="IPR003439">
    <property type="entry name" value="ABC_transporter-like_ATP-bd"/>
</dbReference>
<sequence>MAAGAWAPERAERAGGRDAGHGEEAAVAVRGLTKTYGGRRVVDGVSFTVGRGRITGFLGPNGAGKSTTLRMVFGLVRPDSGGAEVLGRPYRELRSPARRVGAALEEGAFVPGRTGRNHLRCAAGPAGCGPGRVDEVLEQVGLADAARRRVGGYSTGMRQRLALATALLGDPELLVLDEPANGLDPAGMLWLRRFLRGFAEAGGAVLLSSHLLGEMEQTVDDVVLLDRGRLVHEGPLEGLLHERQCVLSARAGDRGGPAAVAAAVAAAGLRTHVLPDDRVWVGAPEREALAALEGHAEGSPGPDGVRAERCTLESAFLKLTDDENGGRA</sequence>
<dbReference type="RefSeq" id="WP_270678946.1">
    <property type="nucleotide sequence ID" value="NZ_JAQFWP010000032.1"/>
</dbReference>
<dbReference type="Pfam" id="PF00005">
    <property type="entry name" value="ABC_tran"/>
    <property type="match status" value="1"/>
</dbReference>
<proteinExistence type="inferred from homology"/>
<evidence type="ECO:0000256" key="1">
    <source>
        <dbReference type="ARBA" id="ARBA00005417"/>
    </source>
</evidence>
<protein>
    <submittedName>
        <fullName evidence="7">ABC transporter ATP-binding protein</fullName>
    </submittedName>
</protein>
<dbReference type="GO" id="GO:0005524">
    <property type="term" value="F:ATP binding"/>
    <property type="evidence" value="ECO:0007669"/>
    <property type="project" value="UniProtKB-KW"/>
</dbReference>
<feature type="region of interest" description="Disordered" evidence="5">
    <location>
        <begin position="1"/>
        <end position="22"/>
    </location>
</feature>
<gene>
    <name evidence="7" type="ORF">O4U47_17480</name>
</gene>
<accession>A0ABT4TQ73</accession>
<evidence type="ECO:0000313" key="8">
    <source>
        <dbReference type="Proteomes" id="UP001165685"/>
    </source>
</evidence>
<dbReference type="InterPro" id="IPR003593">
    <property type="entry name" value="AAA+_ATPase"/>
</dbReference>
<dbReference type="EMBL" id="JAQFWP010000032">
    <property type="protein sequence ID" value="MDA2806307.1"/>
    <property type="molecule type" value="Genomic_DNA"/>
</dbReference>
<keyword evidence="2" id="KW-0813">Transport</keyword>
<comment type="caution">
    <text evidence="7">The sequence shown here is derived from an EMBL/GenBank/DDBJ whole genome shotgun (WGS) entry which is preliminary data.</text>
</comment>
<dbReference type="CDD" id="cd03268">
    <property type="entry name" value="ABC_BcrA_bacitracin_resist"/>
    <property type="match status" value="1"/>
</dbReference>
<dbReference type="SMART" id="SM00382">
    <property type="entry name" value="AAA"/>
    <property type="match status" value="1"/>
</dbReference>
<dbReference type="Proteomes" id="UP001165685">
    <property type="component" value="Unassembled WGS sequence"/>
</dbReference>
<evidence type="ECO:0000313" key="7">
    <source>
        <dbReference type="EMBL" id="MDA2806307.1"/>
    </source>
</evidence>
<keyword evidence="4 7" id="KW-0067">ATP-binding</keyword>
<keyword evidence="3" id="KW-0547">Nucleotide-binding</keyword>
<dbReference type="PANTHER" id="PTHR43335:SF4">
    <property type="entry name" value="ABC TRANSPORTER, ATP-BINDING PROTEIN"/>
    <property type="match status" value="1"/>
</dbReference>
<evidence type="ECO:0000256" key="2">
    <source>
        <dbReference type="ARBA" id="ARBA00022448"/>
    </source>
</evidence>
<feature type="compositionally biased region" description="Basic and acidic residues" evidence="5">
    <location>
        <begin position="9"/>
        <end position="22"/>
    </location>
</feature>
<dbReference type="InterPro" id="IPR027417">
    <property type="entry name" value="P-loop_NTPase"/>
</dbReference>
<dbReference type="Gene3D" id="3.40.50.300">
    <property type="entry name" value="P-loop containing nucleotide triphosphate hydrolases"/>
    <property type="match status" value="1"/>
</dbReference>